<keyword evidence="2 4" id="KW-0548">Nucleotidyltransferase</keyword>
<keyword evidence="3" id="KW-0448">Lipopolysaccharide biosynthesis</keyword>
<dbReference type="GO" id="GO:0009103">
    <property type="term" value="P:lipopolysaccharide biosynthetic process"/>
    <property type="evidence" value="ECO:0007669"/>
    <property type="project" value="UniProtKB-KW"/>
</dbReference>
<accession>A0A2Z5UVT5</accession>
<dbReference type="InterPro" id="IPR004528">
    <property type="entry name" value="KdsB"/>
</dbReference>
<dbReference type="EMBL" id="AP018005">
    <property type="protein sequence ID" value="BBB15726.1"/>
    <property type="molecule type" value="Genomic_DNA"/>
</dbReference>
<proteinExistence type="predicted"/>
<dbReference type="SUPFAM" id="SSF53448">
    <property type="entry name" value="Nucleotide-diphospho-sugar transferases"/>
    <property type="match status" value="1"/>
</dbReference>
<dbReference type="PANTHER" id="PTHR42866">
    <property type="entry name" value="3-DEOXY-MANNO-OCTULOSONATE CYTIDYLYLTRANSFERASE"/>
    <property type="match status" value="1"/>
</dbReference>
<dbReference type="GO" id="GO:0005829">
    <property type="term" value="C:cytosol"/>
    <property type="evidence" value="ECO:0007669"/>
    <property type="project" value="TreeGrafter"/>
</dbReference>
<keyword evidence="1 4" id="KW-0808">Transferase</keyword>
<dbReference type="NCBIfam" id="NF003952">
    <property type="entry name" value="PRK05450.1-5"/>
    <property type="match status" value="1"/>
</dbReference>
<evidence type="ECO:0000256" key="2">
    <source>
        <dbReference type="ARBA" id="ARBA00022695"/>
    </source>
</evidence>
<dbReference type="Gene3D" id="3.90.550.10">
    <property type="entry name" value="Spore Coat Polysaccharide Biosynthesis Protein SpsA, Chain A"/>
    <property type="match status" value="1"/>
</dbReference>
<dbReference type="CDD" id="cd02517">
    <property type="entry name" value="CMP-KDO-Synthetase"/>
    <property type="match status" value="1"/>
</dbReference>
<dbReference type="KEGG" id="rvi:RVIR1_12710"/>
<dbReference type="OrthoDB" id="9815559at2"/>
<dbReference type="GO" id="GO:0008690">
    <property type="term" value="F:3-deoxy-manno-octulosonate cytidylyltransferase activity"/>
    <property type="evidence" value="ECO:0007669"/>
    <property type="project" value="InterPro"/>
</dbReference>
<dbReference type="AlphaFoldDB" id="A0A2Z5UVT5"/>
<organism evidence="4 5">
    <name type="scientific">Candidatus Rickettsiella viridis</name>
    <dbReference type="NCBI Taxonomy" id="676208"/>
    <lineage>
        <taxon>Bacteria</taxon>
        <taxon>Pseudomonadati</taxon>
        <taxon>Pseudomonadota</taxon>
        <taxon>Gammaproteobacteria</taxon>
        <taxon>Legionellales</taxon>
        <taxon>Coxiellaceae</taxon>
        <taxon>Rickettsiella</taxon>
    </lineage>
</organism>
<evidence type="ECO:0000313" key="5">
    <source>
        <dbReference type="Proteomes" id="UP000282483"/>
    </source>
</evidence>
<evidence type="ECO:0000256" key="1">
    <source>
        <dbReference type="ARBA" id="ARBA00022679"/>
    </source>
</evidence>
<evidence type="ECO:0000256" key="3">
    <source>
        <dbReference type="ARBA" id="ARBA00022985"/>
    </source>
</evidence>
<dbReference type="Proteomes" id="UP000282483">
    <property type="component" value="Chromosome"/>
</dbReference>
<dbReference type="Pfam" id="PF02348">
    <property type="entry name" value="CTP_transf_3"/>
    <property type="match status" value="1"/>
</dbReference>
<name>A0A2Z5UVT5_9COXI</name>
<keyword evidence="5" id="KW-1185">Reference proteome</keyword>
<reference evidence="4 5" key="1">
    <citation type="submission" date="2017-03" db="EMBL/GenBank/DDBJ databases">
        <title>The genome sequence of Candidatus Rickettsiella viridis.</title>
        <authorList>
            <person name="Nikoh N."/>
            <person name="Tsuchida T."/>
            <person name="Yamaguchi K."/>
            <person name="Maeda T."/>
            <person name="Shigenobu S."/>
            <person name="Fukatsu T."/>
        </authorList>
    </citation>
    <scope>NUCLEOTIDE SEQUENCE [LARGE SCALE GENOMIC DNA]</scope>
    <source>
        <strain evidence="4 5">Ap-RA04</strain>
    </source>
</reference>
<dbReference type="NCBIfam" id="TIGR00466">
    <property type="entry name" value="kdsB"/>
    <property type="match status" value="1"/>
</dbReference>
<sequence length="262" mass="29347">MKAIIVIPARYHSGRFPGKPLTPIKGHSLLYRVWCIAKSVKQIDEVYIATDHADIQSHAVAFGAKVIMTEACENGTARVFNAISTLNEKPEIIFNLQGDAVLTPPWIIQALIDTMLANSNIAMTTPATRITRDQYASMQADKLKGEVGGTMVVCDKDDNALYFSKSMIPYLRDTMMENPPLYRHIGLYAYRYVTLEKYTTLSAMPLEILEGLEQLRLLENGVAIRVVMVDYKGRTHASIDSPDDVKRVELIIDKEGELVEIK</sequence>
<dbReference type="PANTHER" id="PTHR42866:SF2">
    <property type="entry name" value="3-DEOXY-MANNO-OCTULOSONATE CYTIDYLYLTRANSFERASE, MITOCHONDRIAL"/>
    <property type="match status" value="1"/>
</dbReference>
<dbReference type="RefSeq" id="WP_126323265.1">
    <property type="nucleotide sequence ID" value="NZ_AP018005.1"/>
</dbReference>
<dbReference type="NCBIfam" id="NF003950">
    <property type="entry name" value="PRK05450.1-3"/>
    <property type="match status" value="1"/>
</dbReference>
<gene>
    <name evidence="4" type="primary">kdsB</name>
    <name evidence="4" type="ORF">RVIR1_12710</name>
</gene>
<evidence type="ECO:0000313" key="4">
    <source>
        <dbReference type="EMBL" id="BBB15726.1"/>
    </source>
</evidence>
<dbReference type="InterPro" id="IPR003329">
    <property type="entry name" value="Cytidylyl_trans"/>
</dbReference>
<protein>
    <submittedName>
        <fullName evidence="4">3-deoxy-D-manno-octulosonate cytidylyltransferase</fullName>
    </submittedName>
</protein>
<dbReference type="InterPro" id="IPR029044">
    <property type="entry name" value="Nucleotide-diphossugar_trans"/>
</dbReference>